<dbReference type="RefSeq" id="WP_074597036.1">
    <property type="nucleotide sequence ID" value="NZ_FNHF01000001.1"/>
</dbReference>
<dbReference type="SUPFAM" id="SSF51695">
    <property type="entry name" value="PLC-like phosphodiesterases"/>
    <property type="match status" value="1"/>
</dbReference>
<keyword evidence="1" id="KW-0812">Transmembrane</keyword>
<evidence type="ECO:0000259" key="2">
    <source>
        <dbReference type="PROSITE" id="PS51704"/>
    </source>
</evidence>
<accession>A0A1G9LNZ1</accession>
<evidence type="ECO:0000313" key="4">
    <source>
        <dbReference type="Proteomes" id="UP000182347"/>
    </source>
</evidence>
<keyword evidence="4" id="KW-1185">Reference proteome</keyword>
<dbReference type="GO" id="GO:0008081">
    <property type="term" value="F:phosphoric diester hydrolase activity"/>
    <property type="evidence" value="ECO:0007669"/>
    <property type="project" value="InterPro"/>
</dbReference>
<dbReference type="GO" id="GO:0006629">
    <property type="term" value="P:lipid metabolic process"/>
    <property type="evidence" value="ECO:0007669"/>
    <property type="project" value="InterPro"/>
</dbReference>
<feature type="domain" description="GP-PDE" evidence="2">
    <location>
        <begin position="53"/>
        <end position="322"/>
    </location>
</feature>
<dbReference type="OrthoDB" id="384721at2"/>
<reference evidence="4" key="1">
    <citation type="submission" date="2016-10" db="EMBL/GenBank/DDBJ databases">
        <authorList>
            <person name="Varghese N."/>
            <person name="Submissions S."/>
        </authorList>
    </citation>
    <scope>NUCLEOTIDE SEQUENCE [LARGE SCALE GENOMIC DNA]</scope>
    <source>
        <strain evidence="4">CGMCC 1.6199</strain>
    </source>
</reference>
<dbReference type="PANTHER" id="PTHR43805">
    <property type="entry name" value="GLYCEROPHOSPHORYL DIESTER PHOSPHODIESTERASE"/>
    <property type="match status" value="1"/>
</dbReference>
<dbReference type="Pfam" id="PF03009">
    <property type="entry name" value="GDPD"/>
    <property type="match status" value="1"/>
</dbReference>
<sequence length="323" mass="36555">MNTYKLVKIIGMVLVLLAVFMFLNNSSFFTKARTGQSFLLAHRGVAQTFSIEDLTGQTCTAEQIYPPEHAFLENTIPSMKAAFEYGADMVEFDVRPTKDERFAVFHDWTLDCRTNVDGEPSEYTMEELKKIDIGYGYTSDNGESYPFRGKGIGMMPSMTEVLTTFPEQLFLIHIKSDDPAEGEQMADLLKSIGDNQRKRLTVYGGNAPIAKLKELLPDQRVMSKATLKKCLIPYLSVGWTGMIPDSCKHTQLHIPEKYAKWLWGWPDKFLNRMDSVGTRVIVVAGNGKWSEGFDSKADLNRLPENYSGGLWTNRIDKISELMK</sequence>
<dbReference type="AlphaFoldDB" id="A0A1G9LNZ1"/>
<name>A0A1G9LNZ1_9BACI</name>
<dbReference type="STRING" id="482461.SAMN05216244_0218"/>
<organism evidence="3 4">
    <name type="scientific">Sediminibacillus halophilus</name>
    <dbReference type="NCBI Taxonomy" id="482461"/>
    <lineage>
        <taxon>Bacteria</taxon>
        <taxon>Bacillati</taxon>
        <taxon>Bacillota</taxon>
        <taxon>Bacilli</taxon>
        <taxon>Bacillales</taxon>
        <taxon>Bacillaceae</taxon>
        <taxon>Sediminibacillus</taxon>
    </lineage>
</organism>
<dbReference type="EMBL" id="FNHF01000001">
    <property type="protein sequence ID" value="SDL63742.1"/>
    <property type="molecule type" value="Genomic_DNA"/>
</dbReference>
<feature type="transmembrane region" description="Helical" evidence="1">
    <location>
        <begin position="6"/>
        <end position="23"/>
    </location>
</feature>
<evidence type="ECO:0000256" key="1">
    <source>
        <dbReference type="SAM" id="Phobius"/>
    </source>
</evidence>
<dbReference type="PANTHER" id="PTHR43805:SF1">
    <property type="entry name" value="GP-PDE DOMAIN-CONTAINING PROTEIN"/>
    <property type="match status" value="1"/>
</dbReference>
<dbReference type="Proteomes" id="UP000182347">
    <property type="component" value="Unassembled WGS sequence"/>
</dbReference>
<dbReference type="InterPro" id="IPR017946">
    <property type="entry name" value="PLC-like_Pdiesterase_TIM-brl"/>
</dbReference>
<dbReference type="PROSITE" id="PS51704">
    <property type="entry name" value="GP_PDE"/>
    <property type="match status" value="1"/>
</dbReference>
<proteinExistence type="predicted"/>
<dbReference type="Gene3D" id="3.20.20.190">
    <property type="entry name" value="Phosphatidylinositol (PI) phosphodiesterase"/>
    <property type="match status" value="1"/>
</dbReference>
<evidence type="ECO:0000313" key="3">
    <source>
        <dbReference type="EMBL" id="SDL63742.1"/>
    </source>
</evidence>
<keyword evidence="1" id="KW-1133">Transmembrane helix</keyword>
<protein>
    <submittedName>
        <fullName evidence="3">Glycerophosphoryl diester phosphodiesterase</fullName>
    </submittedName>
</protein>
<dbReference type="InterPro" id="IPR030395">
    <property type="entry name" value="GP_PDE_dom"/>
</dbReference>
<gene>
    <name evidence="3" type="ORF">SAMN05216244_0218</name>
</gene>
<keyword evidence="1" id="KW-0472">Membrane</keyword>